<dbReference type="EMBL" id="JADYXP020000003">
    <property type="protein sequence ID" value="KAL0129207.1"/>
    <property type="molecule type" value="Genomic_DNA"/>
</dbReference>
<evidence type="ECO:0000313" key="1">
    <source>
        <dbReference type="EMBL" id="KAL0129207.1"/>
    </source>
</evidence>
<keyword evidence="2" id="KW-1185">Reference proteome</keyword>
<name>A0AAW2GPP0_9HYME</name>
<comment type="caution">
    <text evidence="1">The sequence shown here is derived from an EMBL/GenBank/DDBJ whole genome shotgun (WGS) entry which is preliminary data.</text>
</comment>
<gene>
    <name evidence="1" type="ORF">PUN28_004112</name>
</gene>
<protein>
    <recommendedName>
        <fullName evidence="3">Secreted protein</fullName>
    </recommendedName>
</protein>
<reference evidence="1 2" key="1">
    <citation type="submission" date="2023-03" db="EMBL/GenBank/DDBJ databases">
        <title>High recombination rates correlate with genetic variation in Cardiocondyla obscurior ants.</title>
        <authorList>
            <person name="Errbii M."/>
        </authorList>
    </citation>
    <scope>NUCLEOTIDE SEQUENCE [LARGE SCALE GENOMIC DNA]</scope>
    <source>
        <strain evidence="1">Alpha-2009</strain>
        <tissue evidence="1">Whole body</tissue>
    </source>
</reference>
<dbReference type="AlphaFoldDB" id="A0AAW2GPP0"/>
<sequence>MRLFLINLITLKSHVLLLRGNMNFHLYLALFAKCIYRRNKTGLIRFCGRGRMLNTTRLLRERREQFLKSWKVVDKRGEKKR</sequence>
<evidence type="ECO:0000313" key="2">
    <source>
        <dbReference type="Proteomes" id="UP001430953"/>
    </source>
</evidence>
<accession>A0AAW2GPP0</accession>
<evidence type="ECO:0008006" key="3">
    <source>
        <dbReference type="Google" id="ProtNLM"/>
    </source>
</evidence>
<organism evidence="1 2">
    <name type="scientific">Cardiocondyla obscurior</name>
    <dbReference type="NCBI Taxonomy" id="286306"/>
    <lineage>
        <taxon>Eukaryota</taxon>
        <taxon>Metazoa</taxon>
        <taxon>Ecdysozoa</taxon>
        <taxon>Arthropoda</taxon>
        <taxon>Hexapoda</taxon>
        <taxon>Insecta</taxon>
        <taxon>Pterygota</taxon>
        <taxon>Neoptera</taxon>
        <taxon>Endopterygota</taxon>
        <taxon>Hymenoptera</taxon>
        <taxon>Apocrita</taxon>
        <taxon>Aculeata</taxon>
        <taxon>Formicoidea</taxon>
        <taxon>Formicidae</taxon>
        <taxon>Myrmicinae</taxon>
        <taxon>Cardiocondyla</taxon>
    </lineage>
</organism>
<dbReference type="Proteomes" id="UP001430953">
    <property type="component" value="Unassembled WGS sequence"/>
</dbReference>
<proteinExistence type="predicted"/>